<evidence type="ECO:0000256" key="1">
    <source>
        <dbReference type="SAM" id="SignalP"/>
    </source>
</evidence>
<accession>A0A0K0NJK3</accession>
<sequence>MKISVCLIISLLLVFAEEVNMANEEMVEDNWLVKRSVGCIGRSCSVFHPCCFRHKCSYGQCTYGYGK</sequence>
<protein>
    <submittedName>
        <fullName evidence="2">CRP-I40</fullName>
    </submittedName>
</protein>
<proteinExistence type="evidence at transcript level"/>
<reference evidence="2" key="1">
    <citation type="journal article" date="2015" name="Genome Biol. Evol.">
        <title>Identification and Characterization of a Novel Family of Cysteine-Rich Peptides (MgCRP-I) from Mytilus galloprovincialis.</title>
        <authorList>
            <person name="Gerdol M."/>
            <person name="Puillandre N."/>
            <person name="De Moro G."/>
            <person name="Guarnaccia C."/>
            <person name="Lucafo M."/>
            <person name="Benincasa M."/>
            <person name="Zlatev V."/>
            <person name="Manfrin C."/>
            <person name="Torboli V."/>
            <person name="Giulianini P.G."/>
            <person name="Sava G."/>
            <person name="Venier P."/>
            <person name="Pallavicini A."/>
        </authorList>
    </citation>
    <scope>NUCLEOTIDE SEQUENCE</scope>
</reference>
<keyword evidence="1" id="KW-0732">Signal</keyword>
<feature type="chain" id="PRO_5005451406" evidence="1">
    <location>
        <begin position="17"/>
        <end position="67"/>
    </location>
</feature>
<name>A0A0K0NJK3_MYTGA</name>
<dbReference type="AlphaFoldDB" id="A0A0K0NJK3"/>
<dbReference type="EMBL" id="KR017762">
    <property type="protein sequence ID" value="AKK32400.1"/>
    <property type="molecule type" value="mRNA"/>
</dbReference>
<organism evidence="2">
    <name type="scientific">Mytilus galloprovincialis</name>
    <name type="common">Mediterranean mussel</name>
    <dbReference type="NCBI Taxonomy" id="29158"/>
    <lineage>
        <taxon>Eukaryota</taxon>
        <taxon>Metazoa</taxon>
        <taxon>Spiralia</taxon>
        <taxon>Lophotrochozoa</taxon>
        <taxon>Mollusca</taxon>
        <taxon>Bivalvia</taxon>
        <taxon>Autobranchia</taxon>
        <taxon>Pteriomorphia</taxon>
        <taxon>Mytilida</taxon>
        <taxon>Mytiloidea</taxon>
        <taxon>Mytilidae</taxon>
        <taxon>Mytilinae</taxon>
        <taxon>Mytilus</taxon>
    </lineage>
</organism>
<evidence type="ECO:0000313" key="2">
    <source>
        <dbReference type="EMBL" id="AKK32400.1"/>
    </source>
</evidence>
<feature type="signal peptide" evidence="1">
    <location>
        <begin position="1"/>
        <end position="16"/>
    </location>
</feature>